<dbReference type="GO" id="GO:0016791">
    <property type="term" value="F:phosphatase activity"/>
    <property type="evidence" value="ECO:0007669"/>
    <property type="project" value="TreeGrafter"/>
</dbReference>
<evidence type="ECO:0000313" key="2">
    <source>
        <dbReference type="Proteomes" id="UP000294743"/>
    </source>
</evidence>
<protein>
    <recommendedName>
        <fullName evidence="3">Cof subfamily protein (Haloacid dehalogenase superfamily)/HAD superfamily hydrolase (TIGR01484 family)</fullName>
    </recommendedName>
</protein>
<dbReference type="SUPFAM" id="SSF56784">
    <property type="entry name" value="HAD-like"/>
    <property type="match status" value="1"/>
</dbReference>
<dbReference type="RefSeq" id="WP_134170145.1">
    <property type="nucleotide sequence ID" value="NZ_SODD01000027.1"/>
</dbReference>
<dbReference type="EMBL" id="SODD01000027">
    <property type="protein sequence ID" value="TDW16204.1"/>
    <property type="molecule type" value="Genomic_DNA"/>
</dbReference>
<organism evidence="1 2">
    <name type="scientific">Breznakia blatticola</name>
    <dbReference type="NCBI Taxonomy" id="1754012"/>
    <lineage>
        <taxon>Bacteria</taxon>
        <taxon>Bacillati</taxon>
        <taxon>Bacillota</taxon>
        <taxon>Erysipelotrichia</taxon>
        <taxon>Erysipelotrichales</taxon>
        <taxon>Erysipelotrichaceae</taxon>
        <taxon>Breznakia</taxon>
    </lineage>
</organism>
<dbReference type="Pfam" id="PF08282">
    <property type="entry name" value="Hydrolase_3"/>
    <property type="match status" value="1"/>
</dbReference>
<accession>A0A4V3G6Q8</accession>
<dbReference type="Gene3D" id="3.30.1240.10">
    <property type="match status" value="1"/>
</dbReference>
<evidence type="ECO:0000313" key="1">
    <source>
        <dbReference type="EMBL" id="TDW16204.1"/>
    </source>
</evidence>
<dbReference type="SFLD" id="SFLDG01140">
    <property type="entry name" value="C2.B:_Phosphomannomutase_and_P"/>
    <property type="match status" value="1"/>
</dbReference>
<name>A0A4V3G6Q8_9FIRM</name>
<dbReference type="PANTHER" id="PTHR10000:SF25">
    <property type="entry name" value="PHOSPHATASE YKRA-RELATED"/>
    <property type="match status" value="1"/>
</dbReference>
<dbReference type="GO" id="GO:0000287">
    <property type="term" value="F:magnesium ion binding"/>
    <property type="evidence" value="ECO:0007669"/>
    <property type="project" value="TreeGrafter"/>
</dbReference>
<proteinExistence type="predicted"/>
<comment type="caution">
    <text evidence="1">The sequence shown here is derived from an EMBL/GenBank/DDBJ whole genome shotgun (WGS) entry which is preliminary data.</text>
</comment>
<dbReference type="SFLD" id="SFLDS00003">
    <property type="entry name" value="Haloacid_Dehalogenase"/>
    <property type="match status" value="1"/>
</dbReference>
<dbReference type="NCBIfam" id="TIGR00099">
    <property type="entry name" value="Cof-subfamily"/>
    <property type="match status" value="1"/>
</dbReference>
<keyword evidence="2" id="KW-1185">Reference proteome</keyword>
<reference evidence="1 2" key="1">
    <citation type="submission" date="2019-03" db="EMBL/GenBank/DDBJ databases">
        <title>Genomic Encyclopedia of Type Strains, Phase IV (KMG-IV): sequencing the most valuable type-strain genomes for metagenomic binning, comparative biology and taxonomic classification.</title>
        <authorList>
            <person name="Goeker M."/>
        </authorList>
    </citation>
    <scope>NUCLEOTIDE SEQUENCE [LARGE SCALE GENOMIC DNA]</scope>
    <source>
        <strain evidence="1 2">DSM 28867</strain>
    </source>
</reference>
<dbReference type="InterPro" id="IPR000150">
    <property type="entry name" value="Cof"/>
</dbReference>
<dbReference type="Proteomes" id="UP000294743">
    <property type="component" value="Unassembled WGS sequence"/>
</dbReference>
<dbReference type="OrthoDB" id="1654797at2"/>
<sequence>MKDIKIAAFDVDGTLFNHITHRIEEDDLNCLNKLREQGIKLAIASGRPPYFVKEKLSQYFTFDYYICLNGTYIMDHAFHELYSEPLSKQDTENLVQDFTHFKQYLQFQFPEKGYLYAGKLPLQNRLMILLGRWGNFEDHRKKKTRHKQSLPLAAVSRVEPSIFKQIKPKYPHLQFDKFFGNGFDIHPKKTSKANAIAHICEHIGCTMEQAIAFGDNYNDLSMIETCGIGVAMGNAVDEVKAKADFVTKPCGKNGIYEACKHFEILK</sequence>
<dbReference type="InterPro" id="IPR023214">
    <property type="entry name" value="HAD_sf"/>
</dbReference>
<gene>
    <name evidence="1" type="ORF">EDD63_12731</name>
</gene>
<dbReference type="AlphaFoldDB" id="A0A4V3G6Q8"/>
<evidence type="ECO:0008006" key="3">
    <source>
        <dbReference type="Google" id="ProtNLM"/>
    </source>
</evidence>
<dbReference type="Gene3D" id="3.40.50.1000">
    <property type="entry name" value="HAD superfamily/HAD-like"/>
    <property type="match status" value="1"/>
</dbReference>
<dbReference type="InterPro" id="IPR036412">
    <property type="entry name" value="HAD-like_sf"/>
</dbReference>
<dbReference type="PANTHER" id="PTHR10000">
    <property type="entry name" value="PHOSPHOSERINE PHOSPHATASE"/>
    <property type="match status" value="1"/>
</dbReference>
<dbReference type="GO" id="GO:0005829">
    <property type="term" value="C:cytosol"/>
    <property type="evidence" value="ECO:0007669"/>
    <property type="project" value="TreeGrafter"/>
</dbReference>